<protein>
    <submittedName>
        <fullName evidence="2">DUF4012 domain-containing protein</fullName>
    </submittedName>
</protein>
<accession>A0A4Y9QZK5</accession>
<dbReference type="Proteomes" id="UP000298127">
    <property type="component" value="Unassembled WGS sequence"/>
</dbReference>
<keyword evidence="1" id="KW-0472">Membrane</keyword>
<dbReference type="Pfam" id="PF13196">
    <property type="entry name" value="DUF4012"/>
    <property type="match status" value="1"/>
</dbReference>
<keyword evidence="1" id="KW-1133">Transmembrane helix</keyword>
<proteinExistence type="predicted"/>
<reference evidence="2 3" key="1">
    <citation type="journal article" date="2018" name="J. Microbiol.">
        <title>Leifsonia flava sp. nov., a novel actinobacterium isolated from the rhizosphere of Aquilegia viridiflora.</title>
        <authorList>
            <person name="Cai Y."/>
            <person name="Tao W.Z."/>
            <person name="Ma Y.J."/>
            <person name="Cheng J."/>
            <person name="Zhang M.Y."/>
            <person name="Zhang Y.X."/>
        </authorList>
    </citation>
    <scope>NUCLEOTIDE SEQUENCE [LARGE SCALE GENOMIC DNA]</scope>
    <source>
        <strain evidence="2 3">SYP-B2174</strain>
    </source>
</reference>
<evidence type="ECO:0000256" key="1">
    <source>
        <dbReference type="SAM" id="Phobius"/>
    </source>
</evidence>
<gene>
    <name evidence="2" type="ORF">E4M00_12965</name>
</gene>
<evidence type="ECO:0000313" key="3">
    <source>
        <dbReference type="Proteomes" id="UP000298127"/>
    </source>
</evidence>
<dbReference type="AlphaFoldDB" id="A0A4Y9QZK5"/>
<name>A0A4Y9QZK5_9MICO</name>
<keyword evidence="3" id="KW-1185">Reference proteome</keyword>
<dbReference type="InterPro" id="IPR025101">
    <property type="entry name" value="DUF4012"/>
</dbReference>
<comment type="caution">
    <text evidence="2">The sequence shown here is derived from an EMBL/GenBank/DDBJ whole genome shotgun (WGS) entry which is preliminary data.</text>
</comment>
<keyword evidence="1" id="KW-0812">Transmembrane</keyword>
<feature type="transmembrane region" description="Helical" evidence="1">
    <location>
        <begin position="21"/>
        <end position="42"/>
    </location>
</feature>
<sequence>MPDLPDTRRASRRGKRRTRRVWIWALAGLGVLLIAAVAWVGIRGWMAKTELESAQAKISTLKTQALAFDVEKAQRTVSEISDSTASAASLTSDPVWRAMELVPVAGANLHAVRQLASVTNLVMTDVASPLVGVLGTINPASIVPKDSALDPQPFVKATPEVERAATSMARAQKEMKQLDTSGTIPQITAVAKSLRTQLSELATPIETMGTVIPLVPQLLGADGPRTYAVVFQNNAESRALGGTALSFAVLKVDAGRIAIDSIVPAGFDSFPKTDGSIVPIPAGAEAVYPDGIYGTFIANATLRPDFASAAEIIQANFTQFRGTPLDGVISIDPVALSYILRASAPMTISTGDVIDSKSLVPFLLNTVYTRFDSGAVGEDNLAQDAIYGEVVQATFSQLMGGSLEPNATIAGLGQGLSERRVMLWSAHEDEQRAFAEMKVNGPLPKSDVDTERVGIYLQDAVGSKLNYYLRQAVTLEAGICGDGLPSYGVQIDLSSTVPTDAEDLSVSITGQWEREKLQPGEQRVILMLYAPPGSTITGLTVDGVDQDVPALHDTQYPVGKVPVVIAPGGATSVHFSFTTPGTEERELAAAVTPMVTPTPITSKGFNCGPTP</sequence>
<dbReference type="EMBL" id="SPQZ01000004">
    <property type="protein sequence ID" value="TFV96962.1"/>
    <property type="molecule type" value="Genomic_DNA"/>
</dbReference>
<evidence type="ECO:0000313" key="2">
    <source>
        <dbReference type="EMBL" id="TFV96962.1"/>
    </source>
</evidence>
<organism evidence="2 3">
    <name type="scientific">Orlajensenia leifsoniae</name>
    <dbReference type="NCBI Taxonomy" id="2561933"/>
    <lineage>
        <taxon>Bacteria</taxon>
        <taxon>Bacillati</taxon>
        <taxon>Actinomycetota</taxon>
        <taxon>Actinomycetes</taxon>
        <taxon>Micrococcales</taxon>
        <taxon>Microbacteriaceae</taxon>
        <taxon>Orlajensenia</taxon>
    </lineage>
</organism>